<evidence type="ECO:0000313" key="2">
    <source>
        <dbReference type="Proteomes" id="UP001296706"/>
    </source>
</evidence>
<reference evidence="1 2" key="1">
    <citation type="submission" date="2020-04" db="EMBL/GenBank/DDBJ databases">
        <authorList>
            <person name="Klaysubun C."/>
            <person name="Duangmal K."/>
            <person name="Lipun K."/>
        </authorList>
    </citation>
    <scope>NUCLEOTIDE SEQUENCE [LARGE SCALE GENOMIC DNA]</scope>
    <source>
        <strain evidence="1 2">JCM 11839</strain>
    </source>
</reference>
<proteinExistence type="predicted"/>
<dbReference type="SUPFAM" id="SSF53335">
    <property type="entry name" value="S-adenosyl-L-methionine-dependent methyltransferases"/>
    <property type="match status" value="1"/>
</dbReference>
<dbReference type="Gene3D" id="3.40.50.150">
    <property type="entry name" value="Vaccinia Virus protein VP39"/>
    <property type="match status" value="1"/>
</dbReference>
<protein>
    <submittedName>
        <fullName evidence="1">Methyltransferase</fullName>
    </submittedName>
</protein>
<dbReference type="EMBL" id="JAAXKY010000024">
    <property type="protein sequence ID" value="NMH77466.1"/>
    <property type="molecule type" value="Genomic_DNA"/>
</dbReference>
<evidence type="ECO:0000313" key="1">
    <source>
        <dbReference type="EMBL" id="NMH77466.1"/>
    </source>
</evidence>
<comment type="caution">
    <text evidence="1">The sequence shown here is derived from an EMBL/GenBank/DDBJ whole genome shotgun (WGS) entry which is preliminary data.</text>
</comment>
<dbReference type="Proteomes" id="UP001296706">
    <property type="component" value="Unassembled WGS sequence"/>
</dbReference>
<organism evidence="1 2">
    <name type="scientific">Pseudonocardia xinjiangensis</name>
    <dbReference type="NCBI Taxonomy" id="75289"/>
    <lineage>
        <taxon>Bacteria</taxon>
        <taxon>Bacillati</taxon>
        <taxon>Actinomycetota</taxon>
        <taxon>Actinomycetes</taxon>
        <taxon>Pseudonocardiales</taxon>
        <taxon>Pseudonocardiaceae</taxon>
        <taxon>Pseudonocardia</taxon>
    </lineage>
</organism>
<gene>
    <name evidence="1" type="ORF">HF577_10255</name>
</gene>
<accession>A0ABX1RCD6</accession>
<keyword evidence="1" id="KW-0489">Methyltransferase</keyword>
<dbReference type="GO" id="GO:0008168">
    <property type="term" value="F:methyltransferase activity"/>
    <property type="evidence" value="ECO:0007669"/>
    <property type="project" value="UniProtKB-KW"/>
</dbReference>
<keyword evidence="2" id="KW-1185">Reference proteome</keyword>
<name>A0ABX1RCD6_9PSEU</name>
<dbReference type="GO" id="GO:0032259">
    <property type="term" value="P:methylation"/>
    <property type="evidence" value="ECO:0007669"/>
    <property type="project" value="UniProtKB-KW"/>
</dbReference>
<dbReference type="Pfam" id="PF13489">
    <property type="entry name" value="Methyltransf_23"/>
    <property type="match status" value="1"/>
</dbReference>
<keyword evidence="1" id="KW-0808">Transferase</keyword>
<dbReference type="InterPro" id="IPR029063">
    <property type="entry name" value="SAM-dependent_MTases_sf"/>
</dbReference>
<dbReference type="RefSeq" id="WP_169395542.1">
    <property type="nucleotide sequence ID" value="NZ_BAAAJH010000001.1"/>
</dbReference>
<sequence length="269" mass="30365">MTIIGSNRFGLSEAESSANFEVFLPEFDGDQILDQDEEWCEVLVDGQRTRIRFHDYHRIYDIPGMYERLFYEMLECVSPRTVCDLLATALAEHAMKAEDLRVLDVGAGNGMVGEEIRTLGVDTVHGVDILEEAAAATRRDRPDVYDDYLVADLTDLTLEQRDVLVRAKFNTMTTVAALGFGDIPPEAFVGAFNLIETPGLLAFTIKDDFLRDDDPSGFSLLIRRMFAEKTIVAQAEKHYRHRLSVHGKPLEYIAFVVRKTGDVPTAWIR</sequence>